<name>A0ABN7V006_GIGMA</name>
<proteinExistence type="predicted"/>
<evidence type="ECO:0000256" key="1">
    <source>
        <dbReference type="SAM" id="Coils"/>
    </source>
</evidence>
<keyword evidence="1" id="KW-0175">Coiled coil</keyword>
<feature type="coiled-coil region" evidence="1">
    <location>
        <begin position="39"/>
        <end position="66"/>
    </location>
</feature>
<dbReference type="Proteomes" id="UP000789901">
    <property type="component" value="Unassembled WGS sequence"/>
</dbReference>
<gene>
    <name evidence="2" type="ORF">GMARGA_LOCUS12742</name>
</gene>
<feature type="non-terminal residue" evidence="2">
    <location>
        <position position="1"/>
    </location>
</feature>
<evidence type="ECO:0000313" key="3">
    <source>
        <dbReference type="Proteomes" id="UP000789901"/>
    </source>
</evidence>
<evidence type="ECO:0000313" key="2">
    <source>
        <dbReference type="EMBL" id="CAG8710889.1"/>
    </source>
</evidence>
<sequence>QDDNNLFLSETTEILEITKNNLLENEIWTEEELSKFKKLYYKENDIEKQNDDNQNLENKINYYKIMILKNLLKKIVSKLITEYSFEGKSIYHFVEQDINLCINSKTRKVGTRAISFEIVIKVITFIENFAKQNNLLSLEQSFCDNTTTIIYLLADTTYSSLHIQYLEAIKTDNQFEISFITFVKIWKKFLPYIKKLTPCSDLCLKCKDMRFNTNYWSNKEKVTKVLEWYKHIKWAHEE</sequence>
<comment type="caution">
    <text evidence="2">The sequence shown here is derived from an EMBL/GenBank/DDBJ whole genome shotgun (WGS) entry which is preliminary data.</text>
</comment>
<keyword evidence="3" id="KW-1185">Reference proteome</keyword>
<dbReference type="EMBL" id="CAJVQB010007892">
    <property type="protein sequence ID" value="CAG8710889.1"/>
    <property type="molecule type" value="Genomic_DNA"/>
</dbReference>
<accession>A0ABN7V006</accession>
<reference evidence="2 3" key="1">
    <citation type="submission" date="2021-06" db="EMBL/GenBank/DDBJ databases">
        <authorList>
            <person name="Kallberg Y."/>
            <person name="Tangrot J."/>
            <person name="Rosling A."/>
        </authorList>
    </citation>
    <scope>NUCLEOTIDE SEQUENCE [LARGE SCALE GENOMIC DNA]</scope>
    <source>
        <strain evidence="2 3">120-4 pot B 10/14</strain>
    </source>
</reference>
<protein>
    <submittedName>
        <fullName evidence="2">9951_t:CDS:1</fullName>
    </submittedName>
</protein>
<organism evidence="2 3">
    <name type="scientific">Gigaspora margarita</name>
    <dbReference type="NCBI Taxonomy" id="4874"/>
    <lineage>
        <taxon>Eukaryota</taxon>
        <taxon>Fungi</taxon>
        <taxon>Fungi incertae sedis</taxon>
        <taxon>Mucoromycota</taxon>
        <taxon>Glomeromycotina</taxon>
        <taxon>Glomeromycetes</taxon>
        <taxon>Diversisporales</taxon>
        <taxon>Gigasporaceae</taxon>
        <taxon>Gigaspora</taxon>
    </lineage>
</organism>